<keyword evidence="2" id="KW-0489">Methyltransferase</keyword>
<dbReference type="GO" id="GO:0032259">
    <property type="term" value="P:methylation"/>
    <property type="evidence" value="ECO:0007669"/>
    <property type="project" value="UniProtKB-KW"/>
</dbReference>
<proteinExistence type="predicted"/>
<dbReference type="SUPFAM" id="SSF53335">
    <property type="entry name" value="S-adenosyl-L-methionine-dependent methyltransferases"/>
    <property type="match status" value="1"/>
</dbReference>
<gene>
    <name evidence="2" type="ORF">CLV75_4086</name>
</gene>
<protein>
    <submittedName>
        <fullName evidence="2">Demethylmenaquinone methyltransferase/2-methoxy-6-polyprenyl-1,4-benzoquinol methylase</fullName>
    </submittedName>
</protein>
<sequence length="219" mass="24543">MRNCASLLIMSSASSKAELDRLDQKYDQAAPGWADKMRLLGYFDAYLGFLSSDPLADLGRNALDIGCGTGAFAEARTVIRPEGDIALLEPSARMLHLAHSALQRRGFDATLIQSRLDDFQPEARFDCLLAAHVLEHCADPTEALRQMRDLAEPGAMLWLVVSKPHWCNAIIWFQWRHRTYRPETVVKMLSRSGWDLQAEHSFPTGPPSRTSRGYRATAI</sequence>
<dbReference type="PANTHER" id="PTHR43861">
    <property type="entry name" value="TRANS-ACONITATE 2-METHYLTRANSFERASE-RELATED"/>
    <property type="match status" value="1"/>
</dbReference>
<reference evidence="2 3" key="1">
    <citation type="submission" date="2018-10" db="EMBL/GenBank/DDBJ databases">
        <title>Genomic Encyclopedia of Archaeal and Bacterial Type Strains, Phase II (KMG-II): from individual species to whole genera.</title>
        <authorList>
            <person name="Goeker M."/>
        </authorList>
    </citation>
    <scope>NUCLEOTIDE SEQUENCE [LARGE SCALE GENOMIC DNA]</scope>
    <source>
        <strain evidence="2 3">DSM 29317</strain>
    </source>
</reference>
<name>A0A497YWC6_9RHOB</name>
<dbReference type="GO" id="GO:0008168">
    <property type="term" value="F:methyltransferase activity"/>
    <property type="evidence" value="ECO:0007669"/>
    <property type="project" value="UniProtKB-KW"/>
</dbReference>
<dbReference type="AlphaFoldDB" id="A0A497YWC6"/>
<dbReference type="Gene3D" id="3.40.50.150">
    <property type="entry name" value="Vaccinia Virus protein VP39"/>
    <property type="match status" value="1"/>
</dbReference>
<evidence type="ECO:0000256" key="1">
    <source>
        <dbReference type="SAM" id="MobiDB-lite"/>
    </source>
</evidence>
<dbReference type="CDD" id="cd02440">
    <property type="entry name" value="AdoMet_MTases"/>
    <property type="match status" value="1"/>
</dbReference>
<keyword evidence="3" id="KW-1185">Reference proteome</keyword>
<dbReference type="InterPro" id="IPR029063">
    <property type="entry name" value="SAM-dependent_MTases_sf"/>
</dbReference>
<dbReference type="STRING" id="981384.GCA_000192475_03979"/>
<dbReference type="EMBL" id="RCCT01000008">
    <property type="protein sequence ID" value="RLJ98962.1"/>
    <property type="molecule type" value="Genomic_DNA"/>
</dbReference>
<evidence type="ECO:0000313" key="3">
    <source>
        <dbReference type="Proteomes" id="UP000271700"/>
    </source>
</evidence>
<accession>A0A497YWC6</accession>
<organism evidence="2 3">
    <name type="scientific">Ruegeria conchae</name>
    <dbReference type="NCBI Taxonomy" id="981384"/>
    <lineage>
        <taxon>Bacteria</taxon>
        <taxon>Pseudomonadati</taxon>
        <taxon>Pseudomonadota</taxon>
        <taxon>Alphaproteobacteria</taxon>
        <taxon>Rhodobacterales</taxon>
        <taxon>Roseobacteraceae</taxon>
        <taxon>Ruegeria</taxon>
    </lineage>
</organism>
<evidence type="ECO:0000313" key="2">
    <source>
        <dbReference type="EMBL" id="RLJ98962.1"/>
    </source>
</evidence>
<dbReference type="PANTHER" id="PTHR43861:SF1">
    <property type="entry name" value="TRANS-ACONITATE 2-METHYLTRANSFERASE"/>
    <property type="match status" value="1"/>
</dbReference>
<feature type="region of interest" description="Disordered" evidence="1">
    <location>
        <begin position="200"/>
        <end position="219"/>
    </location>
</feature>
<dbReference type="Pfam" id="PF13489">
    <property type="entry name" value="Methyltransf_23"/>
    <property type="match status" value="1"/>
</dbReference>
<dbReference type="Proteomes" id="UP000271700">
    <property type="component" value="Unassembled WGS sequence"/>
</dbReference>
<keyword evidence="2" id="KW-0808">Transferase</keyword>
<comment type="caution">
    <text evidence="2">The sequence shown here is derived from an EMBL/GenBank/DDBJ whole genome shotgun (WGS) entry which is preliminary data.</text>
</comment>